<evidence type="ECO:0000256" key="1">
    <source>
        <dbReference type="SAM" id="MobiDB-lite"/>
    </source>
</evidence>
<reference evidence="3" key="1">
    <citation type="submission" date="2022-01" db="EMBL/GenBank/DDBJ databases">
        <authorList>
            <person name="Braso-Vives M."/>
        </authorList>
    </citation>
    <scope>NUCLEOTIDE SEQUENCE</scope>
</reference>
<organism evidence="3 4">
    <name type="scientific">Branchiostoma lanceolatum</name>
    <name type="common">Common lancelet</name>
    <name type="synonym">Amphioxus lanceolatum</name>
    <dbReference type="NCBI Taxonomy" id="7740"/>
    <lineage>
        <taxon>Eukaryota</taxon>
        <taxon>Metazoa</taxon>
        <taxon>Chordata</taxon>
        <taxon>Cephalochordata</taxon>
        <taxon>Leptocardii</taxon>
        <taxon>Amphioxiformes</taxon>
        <taxon>Branchiostomatidae</taxon>
        <taxon>Branchiostoma</taxon>
    </lineage>
</organism>
<protein>
    <submittedName>
        <fullName evidence="3">Hypp8906 protein</fullName>
    </submittedName>
</protein>
<dbReference type="OrthoDB" id="10336132at2759"/>
<keyword evidence="2" id="KW-1133">Transmembrane helix</keyword>
<keyword evidence="2" id="KW-0472">Membrane</keyword>
<evidence type="ECO:0000256" key="2">
    <source>
        <dbReference type="SAM" id="Phobius"/>
    </source>
</evidence>
<evidence type="ECO:0000313" key="3">
    <source>
        <dbReference type="EMBL" id="CAH1250739.1"/>
    </source>
</evidence>
<dbReference type="Proteomes" id="UP000838412">
    <property type="component" value="Chromosome 18"/>
</dbReference>
<feature type="region of interest" description="Disordered" evidence="1">
    <location>
        <begin position="24"/>
        <end position="44"/>
    </location>
</feature>
<keyword evidence="4" id="KW-1185">Reference proteome</keyword>
<accession>A0A8K0EJM7</accession>
<proteinExistence type="predicted"/>
<feature type="region of interest" description="Disordered" evidence="1">
    <location>
        <begin position="157"/>
        <end position="179"/>
    </location>
</feature>
<sequence>MSEGESHRKAADVSTNIFLSSEGQLTGTPQLDHESPSPKGSLQLTHPSYVSRAGATALLTVAIAVPLLGFLLFICRCSGRHGRCLLRMREDESQDAEWVTKGVDNLTPEIVITIPSAFETSHVTEKTDTDGSAIFPACPARLHRTVSAPDLREGDHVTGLLPPSWRSNSTGHSDRLGSSDLSVRATMEQLSKSWHTPPMSAVTSTEECRSRLSFLDDE</sequence>
<name>A0A8K0EJM7_BRALA</name>
<feature type="transmembrane region" description="Helical" evidence="2">
    <location>
        <begin position="57"/>
        <end position="79"/>
    </location>
</feature>
<dbReference type="AlphaFoldDB" id="A0A8K0EJM7"/>
<keyword evidence="2" id="KW-0812">Transmembrane</keyword>
<evidence type="ECO:0000313" key="4">
    <source>
        <dbReference type="Proteomes" id="UP000838412"/>
    </source>
</evidence>
<gene>
    <name evidence="3" type="primary">Hypp8906</name>
    <name evidence="3" type="ORF">BLAG_LOCUS11349</name>
</gene>
<dbReference type="EMBL" id="OV696703">
    <property type="protein sequence ID" value="CAH1250739.1"/>
    <property type="molecule type" value="Genomic_DNA"/>
</dbReference>